<feature type="non-terminal residue" evidence="1">
    <location>
        <position position="1"/>
    </location>
</feature>
<comment type="caution">
    <text evidence="1">The sequence shown here is derived from an EMBL/GenBank/DDBJ whole genome shotgun (WGS) entry which is preliminary data.</text>
</comment>
<protein>
    <submittedName>
        <fullName evidence="1">Uncharacterized protein</fullName>
    </submittedName>
</protein>
<reference evidence="1 2" key="1">
    <citation type="submission" date="2019-03" db="EMBL/GenBank/DDBJ databases">
        <title>Lake Tanganyika Metagenome-Assembled Genomes (MAGs).</title>
        <authorList>
            <person name="Tran P."/>
        </authorList>
    </citation>
    <scope>NUCLEOTIDE SEQUENCE [LARGE SCALE GENOMIC DNA]</scope>
    <source>
        <strain evidence="1">K_DeepCast_65m_m2_236</strain>
    </source>
</reference>
<accession>A0A937X8D2</accession>
<sequence length="154" mass="15790">GYTGWYAWPDLAVGTTGGIQGGITVGGGPLAGFALFHRVADPFGYSISLELGAGPFAGFRYNNGSLNVPTSSTSDAPTTLAELGVSGAAPGFAAPFGGHLMGKFILSLEFFSRPNNSNHLDVTIYSLPGGIHDNPQSYFKAALAAGIGFGSSWK</sequence>
<dbReference type="EMBL" id="VGJX01000826">
    <property type="protein sequence ID" value="MBM3276029.1"/>
    <property type="molecule type" value="Genomic_DNA"/>
</dbReference>
<evidence type="ECO:0000313" key="2">
    <source>
        <dbReference type="Proteomes" id="UP000703893"/>
    </source>
</evidence>
<name>A0A937X8D2_9BACT</name>
<gene>
    <name evidence="1" type="ORF">FJZ00_12820</name>
</gene>
<dbReference type="Proteomes" id="UP000703893">
    <property type="component" value="Unassembled WGS sequence"/>
</dbReference>
<dbReference type="AlphaFoldDB" id="A0A937X8D2"/>
<proteinExistence type="predicted"/>
<organism evidence="1 2">
    <name type="scientific">Candidatus Tanganyikabacteria bacterium</name>
    <dbReference type="NCBI Taxonomy" id="2961651"/>
    <lineage>
        <taxon>Bacteria</taxon>
        <taxon>Bacillati</taxon>
        <taxon>Candidatus Sericytochromatia</taxon>
        <taxon>Candidatus Tanganyikabacteria</taxon>
    </lineage>
</organism>
<evidence type="ECO:0000313" key="1">
    <source>
        <dbReference type="EMBL" id="MBM3276029.1"/>
    </source>
</evidence>